<proteinExistence type="predicted"/>
<dbReference type="Proteomes" id="UP001057402">
    <property type="component" value="Chromosome 5"/>
</dbReference>
<accession>A0ACB9QW77</accession>
<comment type="caution">
    <text evidence="1">The sequence shown here is derived from an EMBL/GenBank/DDBJ whole genome shotgun (WGS) entry which is preliminary data.</text>
</comment>
<reference evidence="2" key="1">
    <citation type="journal article" date="2023" name="Front. Plant Sci.">
        <title>Chromosomal-level genome assembly of Melastoma candidum provides insights into trichome evolution.</title>
        <authorList>
            <person name="Zhong Y."/>
            <person name="Wu W."/>
            <person name="Sun C."/>
            <person name="Zou P."/>
            <person name="Liu Y."/>
            <person name="Dai S."/>
            <person name="Zhou R."/>
        </authorList>
    </citation>
    <scope>NUCLEOTIDE SEQUENCE [LARGE SCALE GENOMIC DNA]</scope>
</reference>
<sequence>MRYKCPAGGINTLIEVKQKAYKNNILKNVMALRILQQSMSKVIYLKISDMKKVNEVRKVIKMEFKGSQKVISIKL</sequence>
<keyword evidence="2" id="KW-1185">Reference proteome</keyword>
<evidence type="ECO:0000313" key="2">
    <source>
        <dbReference type="Proteomes" id="UP001057402"/>
    </source>
</evidence>
<evidence type="ECO:0000313" key="1">
    <source>
        <dbReference type="EMBL" id="KAI4370427.1"/>
    </source>
</evidence>
<name>A0ACB9QW77_9MYRT</name>
<protein>
    <submittedName>
        <fullName evidence="1">Uncharacterized protein</fullName>
    </submittedName>
</protein>
<organism evidence="1 2">
    <name type="scientific">Melastoma candidum</name>
    <dbReference type="NCBI Taxonomy" id="119954"/>
    <lineage>
        <taxon>Eukaryota</taxon>
        <taxon>Viridiplantae</taxon>
        <taxon>Streptophyta</taxon>
        <taxon>Embryophyta</taxon>
        <taxon>Tracheophyta</taxon>
        <taxon>Spermatophyta</taxon>
        <taxon>Magnoliopsida</taxon>
        <taxon>eudicotyledons</taxon>
        <taxon>Gunneridae</taxon>
        <taxon>Pentapetalae</taxon>
        <taxon>rosids</taxon>
        <taxon>malvids</taxon>
        <taxon>Myrtales</taxon>
        <taxon>Melastomataceae</taxon>
        <taxon>Melastomatoideae</taxon>
        <taxon>Melastomateae</taxon>
        <taxon>Melastoma</taxon>
    </lineage>
</organism>
<gene>
    <name evidence="1" type="ORF">MLD38_018781</name>
</gene>
<dbReference type="EMBL" id="CM042884">
    <property type="protein sequence ID" value="KAI4370427.1"/>
    <property type="molecule type" value="Genomic_DNA"/>
</dbReference>